<dbReference type="RefSeq" id="WP_284826234.1">
    <property type="nucleotide sequence ID" value="NZ_CP126969.1"/>
</dbReference>
<keyword evidence="2" id="KW-1185">Reference proteome</keyword>
<dbReference type="EMBL" id="CP126969">
    <property type="protein sequence ID" value="WIM68597.1"/>
    <property type="molecule type" value="Genomic_DNA"/>
</dbReference>
<proteinExistence type="predicted"/>
<evidence type="ECO:0000313" key="2">
    <source>
        <dbReference type="Proteomes" id="UP001225598"/>
    </source>
</evidence>
<organism evidence="1 2">
    <name type="scientific">Corynebacterium breve</name>
    <dbReference type="NCBI Taxonomy" id="3049799"/>
    <lineage>
        <taxon>Bacteria</taxon>
        <taxon>Bacillati</taxon>
        <taxon>Actinomycetota</taxon>
        <taxon>Actinomycetes</taxon>
        <taxon>Mycobacteriales</taxon>
        <taxon>Corynebacteriaceae</taxon>
        <taxon>Corynebacterium</taxon>
    </lineage>
</organism>
<accession>A0ABY8VHQ4</accession>
<name>A0ABY8VHQ4_9CORY</name>
<protein>
    <submittedName>
        <fullName evidence="1">Uncharacterized protein</fullName>
    </submittedName>
</protein>
<gene>
    <name evidence="1" type="ORF">QP027_04175</name>
</gene>
<sequence>MPTDQLFVMFDSIVRTTTCLEHRAIVERWVVNYISQNAHFTVEQATVIALELTSRLSPEDFDNPAVLRALAELDVRTELDWVMRGAYPLAGTSPIMIPSGGDGTIPVYPASDVTPPMTVESSPTLVGSMHPPLDVDIDPAVAEISAVLVDDALVYFSQLPQSGIHLQKDEQPDPDVLVRMALERPAGNSSAPARCVVKVNAEAGVDLTATVLKALAQVVYIGLLEHVENVSECEKAIHPMELGLIAHIVGTRLGLTVQSDEMHDDHWMDDFFYGIPDVPVDHLVNWKLVGLAAVALEDSLCGFARF</sequence>
<reference evidence="1 2" key="1">
    <citation type="submission" date="2023-05" db="EMBL/GenBank/DDBJ databases">
        <title>Corynebacterium suedekumii sp. nov. and Corynebacterium breve sp. nov. isolated from raw cow's milk.</title>
        <authorList>
            <person name="Baer M.K."/>
            <person name="Mehl L."/>
            <person name="Hellmuth R."/>
            <person name="Marke G."/>
            <person name="Lipski A."/>
        </authorList>
    </citation>
    <scope>NUCLEOTIDE SEQUENCE [LARGE SCALE GENOMIC DNA]</scope>
    <source>
        <strain evidence="1 2">R4</strain>
    </source>
</reference>
<dbReference type="Proteomes" id="UP001225598">
    <property type="component" value="Chromosome"/>
</dbReference>
<evidence type="ECO:0000313" key="1">
    <source>
        <dbReference type="EMBL" id="WIM68597.1"/>
    </source>
</evidence>